<dbReference type="RefSeq" id="XP_013244589.1">
    <property type="nucleotide sequence ID" value="XM_013389135.1"/>
</dbReference>
<evidence type="ECO:0000256" key="4">
    <source>
        <dbReference type="ARBA" id="ARBA00023136"/>
    </source>
</evidence>
<feature type="transmembrane region" description="Helical" evidence="5">
    <location>
        <begin position="62"/>
        <end position="83"/>
    </location>
</feature>
<proteinExistence type="predicted"/>
<dbReference type="Pfam" id="PF03151">
    <property type="entry name" value="TPT"/>
    <property type="match status" value="1"/>
</dbReference>
<sequence length="353" mass="38023">MAKQHTSLPMQSHVVDEKHDHIHGNASLRSPTSVAHGSDNGGAGVLPGGSLNKKQETKVHPVVIIALWISLSMSVIIYNAWILKDKGLGFNYPIFLTTFHMAFSTVGTRLLARYTHLLDGLANVEMTKDRWIKSILPIGFLFSASLALSNYAYLFLSVAYIQMVKAFTPVAVLLISIFFGLKQANPTLLGIVFAISCGVALASYGELDFQMFGFILQVLAILFESSRLVMIQVLLQGLKMDPLVSLYYFAPVCAAMLAIALPIIEGLEPFLQLGKVGPIVLLTNASCAFCLNIASVFLIGAASSLVLTLAGVVKDILLIFGSMFLLGSVVTGPQYLGYAIALAGLVAFKLHKS</sequence>
<evidence type="ECO:0000259" key="6">
    <source>
        <dbReference type="Pfam" id="PF03151"/>
    </source>
</evidence>
<evidence type="ECO:0000313" key="8">
    <source>
        <dbReference type="Proteomes" id="UP000027361"/>
    </source>
</evidence>
<feature type="transmembrane region" description="Helical" evidence="5">
    <location>
        <begin position="276"/>
        <end position="299"/>
    </location>
</feature>
<dbReference type="InterPro" id="IPR004853">
    <property type="entry name" value="Sugar_P_trans_dom"/>
</dbReference>
<gene>
    <name evidence="7" type="ORF">K437DRAFT_273047</name>
</gene>
<dbReference type="GeneID" id="25266404"/>
<protein>
    <submittedName>
        <fullName evidence="7">TPT-domain-containing protein</fullName>
    </submittedName>
</protein>
<feature type="transmembrane region" description="Helical" evidence="5">
    <location>
        <begin position="131"/>
        <end position="153"/>
    </location>
</feature>
<organism evidence="7 8">
    <name type="scientific">Tilletiaria anomala (strain ATCC 24038 / CBS 436.72 / UBC 951)</name>
    <dbReference type="NCBI Taxonomy" id="1037660"/>
    <lineage>
        <taxon>Eukaryota</taxon>
        <taxon>Fungi</taxon>
        <taxon>Dikarya</taxon>
        <taxon>Basidiomycota</taxon>
        <taxon>Ustilaginomycotina</taxon>
        <taxon>Exobasidiomycetes</taxon>
        <taxon>Georgefischeriales</taxon>
        <taxon>Tilletiariaceae</taxon>
        <taxon>Tilletiaria</taxon>
    </lineage>
</organism>
<evidence type="ECO:0000256" key="3">
    <source>
        <dbReference type="ARBA" id="ARBA00022989"/>
    </source>
</evidence>
<keyword evidence="8" id="KW-1185">Reference proteome</keyword>
<comment type="caution">
    <text evidence="7">The sequence shown here is derived from an EMBL/GenBank/DDBJ whole genome shotgun (WGS) entry which is preliminary data.</text>
</comment>
<accession>A0A066WA92</accession>
<dbReference type="STRING" id="1037660.A0A066WA92"/>
<feature type="transmembrane region" description="Helical" evidence="5">
    <location>
        <begin position="159"/>
        <end position="181"/>
    </location>
</feature>
<feature type="transmembrane region" description="Helical" evidence="5">
    <location>
        <begin position="188"/>
        <end position="205"/>
    </location>
</feature>
<feature type="domain" description="Sugar phosphate transporter" evidence="6">
    <location>
        <begin position="63"/>
        <end position="346"/>
    </location>
</feature>
<feature type="transmembrane region" description="Helical" evidence="5">
    <location>
        <begin position="246"/>
        <end position="264"/>
    </location>
</feature>
<dbReference type="InParanoid" id="A0A066WA92"/>
<feature type="transmembrane region" description="Helical" evidence="5">
    <location>
        <begin position="306"/>
        <end position="329"/>
    </location>
</feature>
<keyword evidence="2 5" id="KW-0812">Transmembrane</keyword>
<name>A0A066WA92_TILAU</name>
<dbReference type="GO" id="GO:0016020">
    <property type="term" value="C:membrane"/>
    <property type="evidence" value="ECO:0007669"/>
    <property type="project" value="UniProtKB-SubCell"/>
</dbReference>
<dbReference type="EMBL" id="JMSN01000018">
    <property type="protein sequence ID" value="KDN50837.1"/>
    <property type="molecule type" value="Genomic_DNA"/>
</dbReference>
<feature type="transmembrane region" description="Helical" evidence="5">
    <location>
        <begin position="211"/>
        <end position="234"/>
    </location>
</feature>
<evidence type="ECO:0000256" key="1">
    <source>
        <dbReference type="ARBA" id="ARBA00004141"/>
    </source>
</evidence>
<reference evidence="7 8" key="1">
    <citation type="submission" date="2014-05" db="EMBL/GenBank/DDBJ databases">
        <title>Draft genome sequence of a rare smut relative, Tilletiaria anomala UBC 951.</title>
        <authorList>
            <consortium name="DOE Joint Genome Institute"/>
            <person name="Toome M."/>
            <person name="Kuo A."/>
            <person name="Henrissat B."/>
            <person name="Lipzen A."/>
            <person name="Tritt A."/>
            <person name="Yoshinaga Y."/>
            <person name="Zane M."/>
            <person name="Barry K."/>
            <person name="Grigoriev I.V."/>
            <person name="Spatafora J.W."/>
            <person name="Aimea M.C."/>
        </authorList>
    </citation>
    <scope>NUCLEOTIDE SEQUENCE [LARGE SCALE GENOMIC DNA]</scope>
    <source>
        <strain evidence="7 8">UBC 951</strain>
    </source>
</reference>
<dbReference type="InterPro" id="IPR050186">
    <property type="entry name" value="TPT_transporter"/>
</dbReference>
<dbReference type="PANTHER" id="PTHR11132">
    <property type="entry name" value="SOLUTE CARRIER FAMILY 35"/>
    <property type="match status" value="1"/>
</dbReference>
<dbReference type="Proteomes" id="UP000027361">
    <property type="component" value="Unassembled WGS sequence"/>
</dbReference>
<dbReference type="OMA" id="IWICLSS"/>
<evidence type="ECO:0000313" key="7">
    <source>
        <dbReference type="EMBL" id="KDN50837.1"/>
    </source>
</evidence>
<feature type="transmembrane region" description="Helical" evidence="5">
    <location>
        <begin position="89"/>
        <end position="111"/>
    </location>
</feature>
<dbReference type="HOGENOM" id="CLU_022332_0_0_1"/>
<feature type="transmembrane region" description="Helical" evidence="5">
    <location>
        <begin position="335"/>
        <end position="351"/>
    </location>
</feature>
<keyword evidence="3 5" id="KW-1133">Transmembrane helix</keyword>
<dbReference type="AlphaFoldDB" id="A0A066WA92"/>
<dbReference type="OrthoDB" id="6418713at2759"/>
<keyword evidence="4 5" id="KW-0472">Membrane</keyword>
<comment type="subcellular location">
    <subcellularLocation>
        <location evidence="1">Membrane</location>
        <topology evidence="1">Multi-pass membrane protein</topology>
    </subcellularLocation>
</comment>
<evidence type="ECO:0000256" key="2">
    <source>
        <dbReference type="ARBA" id="ARBA00022692"/>
    </source>
</evidence>
<evidence type="ECO:0000256" key="5">
    <source>
        <dbReference type="SAM" id="Phobius"/>
    </source>
</evidence>